<protein>
    <submittedName>
        <fullName evidence="1">Uncharacterized protein</fullName>
    </submittedName>
</protein>
<dbReference type="AlphaFoldDB" id="X1HTS8"/>
<accession>X1HTS8</accession>
<feature type="non-terminal residue" evidence="1">
    <location>
        <position position="1"/>
    </location>
</feature>
<gene>
    <name evidence="1" type="ORF">S03H2_38571</name>
</gene>
<organism evidence="1">
    <name type="scientific">marine sediment metagenome</name>
    <dbReference type="NCBI Taxonomy" id="412755"/>
    <lineage>
        <taxon>unclassified sequences</taxon>
        <taxon>metagenomes</taxon>
        <taxon>ecological metagenomes</taxon>
    </lineage>
</organism>
<dbReference type="Gene3D" id="3.30.70.2660">
    <property type="match status" value="1"/>
</dbReference>
<name>X1HTS8_9ZZZZ</name>
<comment type="caution">
    <text evidence="1">The sequence shown here is derived from an EMBL/GenBank/DDBJ whole genome shotgun (WGS) entry which is preliminary data.</text>
</comment>
<proteinExistence type="predicted"/>
<sequence>TRDLGWMLYDMDYSDPSNIKPQFFRAELNYGVLDLVNVEVRS</sequence>
<dbReference type="EMBL" id="BARU01023791">
    <property type="protein sequence ID" value="GAH57239.1"/>
    <property type="molecule type" value="Genomic_DNA"/>
</dbReference>
<evidence type="ECO:0000313" key="1">
    <source>
        <dbReference type="EMBL" id="GAH57239.1"/>
    </source>
</evidence>
<reference evidence="1" key="1">
    <citation type="journal article" date="2014" name="Front. Microbiol.">
        <title>High frequency of phylogenetically diverse reductive dehalogenase-homologous genes in deep subseafloor sedimentary metagenomes.</title>
        <authorList>
            <person name="Kawai M."/>
            <person name="Futagami T."/>
            <person name="Toyoda A."/>
            <person name="Takaki Y."/>
            <person name="Nishi S."/>
            <person name="Hori S."/>
            <person name="Arai W."/>
            <person name="Tsubouchi T."/>
            <person name="Morono Y."/>
            <person name="Uchiyama I."/>
            <person name="Ito T."/>
            <person name="Fujiyama A."/>
            <person name="Inagaki F."/>
            <person name="Takami H."/>
        </authorList>
    </citation>
    <scope>NUCLEOTIDE SEQUENCE</scope>
    <source>
        <strain evidence="1">Expedition CK06-06</strain>
    </source>
</reference>